<gene>
    <name evidence="2" type="ORF">GCM10009760_60420</name>
</gene>
<evidence type="ECO:0000256" key="1">
    <source>
        <dbReference type="SAM" id="MobiDB-lite"/>
    </source>
</evidence>
<name>A0ABN3AB16_9ACTN</name>
<evidence type="ECO:0000313" key="2">
    <source>
        <dbReference type="EMBL" id="GAA2157889.1"/>
    </source>
</evidence>
<accession>A0ABN3AB16</accession>
<sequence length="78" mass="8179">MMSSHPALRPSGSRQTSGSVRGDADSYTLDSLVSSSRRMGRFWPSATARPEPAAATPVGVSVPSRTQRLVAGMPEYGG</sequence>
<dbReference type="EMBL" id="BAAANT010000063">
    <property type="protein sequence ID" value="GAA2157889.1"/>
    <property type="molecule type" value="Genomic_DNA"/>
</dbReference>
<proteinExistence type="predicted"/>
<protein>
    <submittedName>
        <fullName evidence="2">Uncharacterized protein</fullName>
    </submittedName>
</protein>
<organism evidence="2 3">
    <name type="scientific">Kitasatospora kazusensis</name>
    <dbReference type="NCBI Taxonomy" id="407974"/>
    <lineage>
        <taxon>Bacteria</taxon>
        <taxon>Bacillati</taxon>
        <taxon>Actinomycetota</taxon>
        <taxon>Actinomycetes</taxon>
        <taxon>Kitasatosporales</taxon>
        <taxon>Streptomycetaceae</taxon>
        <taxon>Kitasatospora</taxon>
    </lineage>
</organism>
<keyword evidence="3" id="KW-1185">Reference proteome</keyword>
<dbReference type="Proteomes" id="UP001422759">
    <property type="component" value="Unassembled WGS sequence"/>
</dbReference>
<evidence type="ECO:0000313" key="3">
    <source>
        <dbReference type="Proteomes" id="UP001422759"/>
    </source>
</evidence>
<reference evidence="2 3" key="1">
    <citation type="journal article" date="2019" name="Int. J. Syst. Evol. Microbiol.">
        <title>The Global Catalogue of Microorganisms (GCM) 10K type strain sequencing project: providing services to taxonomists for standard genome sequencing and annotation.</title>
        <authorList>
            <consortium name="The Broad Institute Genomics Platform"/>
            <consortium name="The Broad Institute Genome Sequencing Center for Infectious Disease"/>
            <person name="Wu L."/>
            <person name="Ma J."/>
        </authorList>
    </citation>
    <scope>NUCLEOTIDE SEQUENCE [LARGE SCALE GENOMIC DNA]</scope>
    <source>
        <strain evidence="2 3">JCM 14560</strain>
    </source>
</reference>
<comment type="caution">
    <text evidence="2">The sequence shown here is derived from an EMBL/GenBank/DDBJ whole genome shotgun (WGS) entry which is preliminary data.</text>
</comment>
<feature type="region of interest" description="Disordered" evidence="1">
    <location>
        <begin position="1"/>
        <end position="26"/>
    </location>
</feature>